<comment type="caution">
    <text evidence="1">The sequence shown here is derived from an EMBL/GenBank/DDBJ whole genome shotgun (WGS) entry which is preliminary data.</text>
</comment>
<proteinExistence type="predicted"/>
<sequence>MSAGMPESYVSSKDETFLLLPPAWVVCKGFSVSVLSDAGGDMVAETTEASVSFALDGLRIRGSNVQPFDINKRNDTVERRKLLYTDCPDDKWAGIMRPDVWVDEATHPDYGTCVSELVLDDTLINAQNGKYLIKDGIDNALGYSPSVGHYARLKHNLCQTVYSEKEKKYVATKGESLTVTVNDEFDRAHEISDSICDDETCRSSAFVVTVDMVPTAGDCAVYAAPPHPRLFVSDHGFLWGPVVHDKDKTLNLSQHANNIQAGDPYNEELTMSTYVGVLPQENTYGTERASPNLKTTVTYTVPTAFYPITYERSTTYKTKNVSVTSNGARARGALIVQRDTTAYATSGNDPVENRPAYVKRAIMPVFVNDMYDLHVAESNALRASDPSGAYVDYSYSYATSRSWRGFARSAATSAMVAVQGTLV</sequence>
<accession>A0AAE0H067</accession>
<reference evidence="1 2" key="1">
    <citation type="journal article" date="2015" name="Genome Biol. Evol.">
        <title>Comparative Genomics of a Bacterivorous Green Alga Reveals Evolutionary Causalities and Consequences of Phago-Mixotrophic Mode of Nutrition.</title>
        <authorList>
            <person name="Burns J.A."/>
            <person name="Paasch A."/>
            <person name="Narechania A."/>
            <person name="Kim E."/>
        </authorList>
    </citation>
    <scope>NUCLEOTIDE SEQUENCE [LARGE SCALE GENOMIC DNA]</scope>
    <source>
        <strain evidence="1 2">PLY_AMNH</strain>
    </source>
</reference>
<evidence type="ECO:0000313" key="1">
    <source>
        <dbReference type="EMBL" id="KAK3287430.1"/>
    </source>
</evidence>
<organism evidence="1 2">
    <name type="scientific">Cymbomonas tetramitiformis</name>
    <dbReference type="NCBI Taxonomy" id="36881"/>
    <lineage>
        <taxon>Eukaryota</taxon>
        <taxon>Viridiplantae</taxon>
        <taxon>Chlorophyta</taxon>
        <taxon>Pyramimonadophyceae</taxon>
        <taxon>Pyramimonadales</taxon>
        <taxon>Pyramimonadaceae</taxon>
        <taxon>Cymbomonas</taxon>
    </lineage>
</organism>
<keyword evidence="2" id="KW-1185">Reference proteome</keyword>
<protein>
    <submittedName>
        <fullName evidence="1">Uncharacterized protein</fullName>
    </submittedName>
</protein>
<name>A0AAE0H067_9CHLO</name>
<dbReference type="Proteomes" id="UP001190700">
    <property type="component" value="Unassembled WGS sequence"/>
</dbReference>
<dbReference type="EMBL" id="LGRX02000859">
    <property type="protein sequence ID" value="KAK3287430.1"/>
    <property type="molecule type" value="Genomic_DNA"/>
</dbReference>
<dbReference type="AlphaFoldDB" id="A0AAE0H067"/>
<gene>
    <name evidence="1" type="ORF">CYMTET_5065</name>
</gene>
<evidence type="ECO:0000313" key="2">
    <source>
        <dbReference type="Proteomes" id="UP001190700"/>
    </source>
</evidence>